<dbReference type="EMBL" id="CP031052">
    <property type="protein sequence ID" value="QDZ25821.1"/>
    <property type="molecule type" value="Genomic_DNA"/>
</dbReference>
<dbReference type="GO" id="GO:0008374">
    <property type="term" value="F:O-acyltransferase activity"/>
    <property type="evidence" value="ECO:0007669"/>
    <property type="project" value="InterPro"/>
</dbReference>
<evidence type="ECO:0000313" key="1">
    <source>
        <dbReference type="EMBL" id="QDZ25821.1"/>
    </source>
</evidence>
<proteinExistence type="predicted"/>
<evidence type="ECO:0000313" key="2">
    <source>
        <dbReference type="Proteomes" id="UP000316726"/>
    </source>
</evidence>
<dbReference type="Gene3D" id="3.40.50.1820">
    <property type="entry name" value="alpha/beta hydrolase"/>
    <property type="match status" value="1"/>
</dbReference>
<dbReference type="OrthoDB" id="190846at2759"/>
<dbReference type="GO" id="GO:0006629">
    <property type="term" value="P:lipid metabolic process"/>
    <property type="evidence" value="ECO:0007669"/>
    <property type="project" value="InterPro"/>
</dbReference>
<keyword evidence="1" id="KW-0012">Acyltransferase</keyword>
<dbReference type="SUPFAM" id="SSF53474">
    <property type="entry name" value="alpha/beta-Hydrolases"/>
    <property type="match status" value="1"/>
</dbReference>
<gene>
    <name evidence="1" type="ORF">A3770_19p83390</name>
</gene>
<sequence>MERIEYDFPKKEHIGLTGSLERFSGSTSKVLSDGEAEEVPFTGKYPVIFIPGLMGSQLEVTLKDRQDPPNWLCRRTNEKWERIWIIDDVHLLPELVDCWLQTINVRWNATSGKLEPWSEGIESRYKPGFDGAMNLGPNTEVLSPIAQWMSEEFGYKVGVDLVAQPYDWRAGPETWMKAGGVFDEMKALIEKTVDSRPGKEPIVAWSISMGGPFFSLFLNKHVSEEWKARYIHTFFSVSGVMSGSVIAPFVSFSGTKFGGGIPSFLKSALDQLATELSSIAWIYPHDDAFGDKPIIQTTERNFTSAELGEALLKVNNKQQATLLKKNLHLYGLQGLVPNVTTYCMSGYGVPTFGALDYGEKLEYGKIPKTIMTDGDNCVPVESLRVCDDFGLHQEQPVFPYHIYNQTHGGLAGDTQTMTLFAQVFTGIL</sequence>
<reference evidence="1 2" key="1">
    <citation type="submission" date="2018-07" db="EMBL/GenBank/DDBJ databases">
        <title>The complete nuclear genome of the prasinophyte Chloropicon primus (CCMP1205).</title>
        <authorList>
            <person name="Pombert J.-F."/>
            <person name="Otis C."/>
            <person name="Turmel M."/>
            <person name="Lemieux C."/>
        </authorList>
    </citation>
    <scope>NUCLEOTIDE SEQUENCE [LARGE SCALE GENOMIC DNA]</scope>
    <source>
        <strain evidence="1 2">CCMP1205</strain>
    </source>
</reference>
<keyword evidence="2" id="KW-1185">Reference proteome</keyword>
<dbReference type="PANTHER" id="PTHR11440">
    <property type="entry name" value="LECITHIN-CHOLESTEROL ACYLTRANSFERASE-RELATED"/>
    <property type="match status" value="1"/>
</dbReference>
<keyword evidence="1" id="KW-0808">Transferase</keyword>
<dbReference type="Proteomes" id="UP000316726">
    <property type="component" value="Chromosome 19"/>
</dbReference>
<dbReference type="InterPro" id="IPR029058">
    <property type="entry name" value="AB_hydrolase_fold"/>
</dbReference>
<dbReference type="InterPro" id="IPR003386">
    <property type="entry name" value="LACT/PDAT_acylTrfase"/>
</dbReference>
<dbReference type="Pfam" id="PF02450">
    <property type="entry name" value="LCAT"/>
    <property type="match status" value="1"/>
</dbReference>
<dbReference type="AlphaFoldDB" id="A0A5B8MZT7"/>
<accession>A0A5B8MZT7</accession>
<dbReference type="STRING" id="1764295.A0A5B8MZT7"/>
<protein>
    <submittedName>
        <fullName evidence="1">Lecithin:cholesterol acyltransferase</fullName>
    </submittedName>
</protein>
<name>A0A5B8MZT7_9CHLO</name>
<organism evidence="1 2">
    <name type="scientific">Chloropicon primus</name>
    <dbReference type="NCBI Taxonomy" id="1764295"/>
    <lineage>
        <taxon>Eukaryota</taxon>
        <taxon>Viridiplantae</taxon>
        <taxon>Chlorophyta</taxon>
        <taxon>Chloropicophyceae</taxon>
        <taxon>Chloropicales</taxon>
        <taxon>Chloropicaceae</taxon>
        <taxon>Chloropicon</taxon>
    </lineage>
</organism>